<feature type="region of interest" description="Disordered" evidence="1">
    <location>
        <begin position="1"/>
        <end position="97"/>
    </location>
</feature>
<dbReference type="EMBL" id="CAJVQB010032708">
    <property type="protein sequence ID" value="CAG8818693.1"/>
    <property type="molecule type" value="Genomic_DNA"/>
</dbReference>
<gene>
    <name evidence="2" type="ORF">GMARGA_LOCUS27117</name>
</gene>
<sequence length="136" mass="15935">MESNTLSISETQREHNNSLERERYAKCMSRTVEETADTGPSEKARARRYAKETTEEAEQPYTQRRASETTEEAEHRRNNQRQTYSRYRENESNEQTELCKKTQNKANNHASNAACFKNYNTNTVIPYNIGRKSGRF</sequence>
<evidence type="ECO:0000313" key="2">
    <source>
        <dbReference type="EMBL" id="CAG8818693.1"/>
    </source>
</evidence>
<name>A0ABN7W6S8_GIGMA</name>
<evidence type="ECO:0000256" key="1">
    <source>
        <dbReference type="SAM" id="MobiDB-lite"/>
    </source>
</evidence>
<accession>A0ABN7W6S8</accession>
<reference evidence="2 3" key="1">
    <citation type="submission" date="2021-06" db="EMBL/GenBank/DDBJ databases">
        <authorList>
            <person name="Kallberg Y."/>
            <person name="Tangrot J."/>
            <person name="Rosling A."/>
        </authorList>
    </citation>
    <scope>NUCLEOTIDE SEQUENCE [LARGE SCALE GENOMIC DNA]</scope>
    <source>
        <strain evidence="2 3">120-4 pot B 10/14</strain>
    </source>
</reference>
<keyword evidence="3" id="KW-1185">Reference proteome</keyword>
<proteinExistence type="predicted"/>
<feature type="compositionally biased region" description="Basic and acidic residues" evidence="1">
    <location>
        <begin position="11"/>
        <end position="25"/>
    </location>
</feature>
<feature type="compositionally biased region" description="Polar residues" evidence="1">
    <location>
        <begin position="1"/>
        <end position="10"/>
    </location>
</feature>
<comment type="caution">
    <text evidence="2">The sequence shown here is derived from an EMBL/GenBank/DDBJ whole genome shotgun (WGS) entry which is preliminary data.</text>
</comment>
<organism evidence="2 3">
    <name type="scientific">Gigaspora margarita</name>
    <dbReference type="NCBI Taxonomy" id="4874"/>
    <lineage>
        <taxon>Eukaryota</taxon>
        <taxon>Fungi</taxon>
        <taxon>Fungi incertae sedis</taxon>
        <taxon>Mucoromycota</taxon>
        <taxon>Glomeromycotina</taxon>
        <taxon>Glomeromycetes</taxon>
        <taxon>Diversisporales</taxon>
        <taxon>Gigasporaceae</taxon>
        <taxon>Gigaspora</taxon>
    </lineage>
</organism>
<dbReference type="Proteomes" id="UP000789901">
    <property type="component" value="Unassembled WGS sequence"/>
</dbReference>
<protein>
    <submittedName>
        <fullName evidence="2">10652_t:CDS:1</fullName>
    </submittedName>
</protein>
<evidence type="ECO:0000313" key="3">
    <source>
        <dbReference type="Proteomes" id="UP000789901"/>
    </source>
</evidence>
<feature type="compositionally biased region" description="Basic and acidic residues" evidence="1">
    <location>
        <begin position="65"/>
        <end position="77"/>
    </location>
</feature>
<feature type="compositionally biased region" description="Basic and acidic residues" evidence="1">
    <location>
        <begin position="40"/>
        <end position="54"/>
    </location>
</feature>